<dbReference type="PANTHER" id="PTHR10039:SF14">
    <property type="entry name" value="NACHT DOMAIN-CONTAINING PROTEIN"/>
    <property type="match status" value="1"/>
</dbReference>
<evidence type="ECO:0000313" key="3">
    <source>
        <dbReference type="EMBL" id="KAJ4311131.1"/>
    </source>
</evidence>
<name>A0A9W8TCR0_9HYPO</name>
<dbReference type="InterPro" id="IPR056884">
    <property type="entry name" value="NPHP3-like_N"/>
</dbReference>
<dbReference type="Gene3D" id="3.40.50.300">
    <property type="entry name" value="P-loop containing nucleotide triphosphate hydrolases"/>
    <property type="match status" value="1"/>
</dbReference>
<dbReference type="EMBL" id="JAPEUR010000344">
    <property type="protein sequence ID" value="KAJ4311131.1"/>
    <property type="molecule type" value="Genomic_DNA"/>
</dbReference>
<feature type="domain" description="NACHT" evidence="2">
    <location>
        <begin position="49"/>
        <end position="201"/>
    </location>
</feature>
<protein>
    <recommendedName>
        <fullName evidence="2">NACHT domain-containing protein</fullName>
    </recommendedName>
</protein>
<evidence type="ECO:0000259" key="2">
    <source>
        <dbReference type="PROSITE" id="PS50837"/>
    </source>
</evidence>
<dbReference type="Proteomes" id="UP001140502">
    <property type="component" value="Unassembled WGS sequence"/>
</dbReference>
<gene>
    <name evidence="3" type="ORF">N0V84_010603</name>
</gene>
<dbReference type="Pfam" id="PF24883">
    <property type="entry name" value="NPHP3_N"/>
    <property type="match status" value="1"/>
</dbReference>
<dbReference type="SUPFAM" id="SSF52540">
    <property type="entry name" value="P-loop containing nucleoside triphosphate hydrolases"/>
    <property type="match status" value="1"/>
</dbReference>
<dbReference type="OrthoDB" id="21416at2759"/>
<evidence type="ECO:0000256" key="1">
    <source>
        <dbReference type="ARBA" id="ARBA00022737"/>
    </source>
</evidence>
<organism evidence="3 4">
    <name type="scientific">Fusarium piperis</name>
    <dbReference type="NCBI Taxonomy" id="1435070"/>
    <lineage>
        <taxon>Eukaryota</taxon>
        <taxon>Fungi</taxon>
        <taxon>Dikarya</taxon>
        <taxon>Ascomycota</taxon>
        <taxon>Pezizomycotina</taxon>
        <taxon>Sordariomycetes</taxon>
        <taxon>Hypocreomycetidae</taxon>
        <taxon>Hypocreales</taxon>
        <taxon>Nectriaceae</taxon>
        <taxon>Fusarium</taxon>
        <taxon>Fusarium solani species complex</taxon>
    </lineage>
</organism>
<evidence type="ECO:0000313" key="4">
    <source>
        <dbReference type="Proteomes" id="UP001140502"/>
    </source>
</evidence>
<keyword evidence="4" id="KW-1185">Reference proteome</keyword>
<dbReference type="PROSITE" id="PS50837">
    <property type="entry name" value="NACHT"/>
    <property type="match status" value="1"/>
</dbReference>
<reference evidence="3" key="1">
    <citation type="submission" date="2022-10" db="EMBL/GenBank/DDBJ databases">
        <title>Tapping the CABI collections for fungal endophytes: first genome assemblies for Collariella, Neodidymelliopsis, Ascochyta clinopodiicola, Didymella pomorum, Didymosphaeria variabile, Neocosmospora piperis and Neocucurbitaria cava.</title>
        <authorList>
            <person name="Hill R."/>
        </authorList>
    </citation>
    <scope>NUCLEOTIDE SEQUENCE</scope>
    <source>
        <strain evidence="3">IMI 366586</strain>
    </source>
</reference>
<dbReference type="InterPro" id="IPR007111">
    <property type="entry name" value="NACHT_NTPase"/>
</dbReference>
<proteinExistence type="predicted"/>
<keyword evidence="1" id="KW-0677">Repeat</keyword>
<dbReference type="PANTHER" id="PTHR10039">
    <property type="entry name" value="AMELOGENIN"/>
    <property type="match status" value="1"/>
</dbReference>
<dbReference type="InterPro" id="IPR027417">
    <property type="entry name" value="P-loop_NTPase"/>
</dbReference>
<accession>A0A9W8TCR0</accession>
<dbReference type="AlphaFoldDB" id="A0A9W8TCR0"/>
<comment type="caution">
    <text evidence="3">The sequence shown here is derived from an EMBL/GenBank/DDBJ whole genome shotgun (WGS) entry which is preliminary data.</text>
</comment>
<sequence length="201" mass="22997">MSELKVKLQSPDYRRDHERFTQHRNEFNSGTWIFSEAEFQSWYGSTESSILCISGLPGMGKTTIMSTVTNKLLAEKQYFGNETLVGYFYFSHGLQEPHNSLLRALLEQFMDQNAALLSGLLNKYLHAYADGIRETEVLQELVKRTIETCRVAYLVLDGLDEYTHKEVGRTVKWLLSTAKNLPNGSILRIIISTRRDSTGLH</sequence>